<reference evidence="2" key="1">
    <citation type="journal article" date="2022" name="bioRxiv">
        <title>Sequencing and chromosome-scale assembly of the giantPleurodeles waltlgenome.</title>
        <authorList>
            <person name="Brown T."/>
            <person name="Elewa A."/>
            <person name="Iarovenko S."/>
            <person name="Subramanian E."/>
            <person name="Araus A.J."/>
            <person name="Petzold A."/>
            <person name="Susuki M."/>
            <person name="Suzuki K.-i.T."/>
            <person name="Hayashi T."/>
            <person name="Toyoda A."/>
            <person name="Oliveira C."/>
            <person name="Osipova E."/>
            <person name="Leigh N.D."/>
            <person name="Simon A."/>
            <person name="Yun M.H."/>
        </authorList>
    </citation>
    <scope>NUCLEOTIDE SEQUENCE</scope>
    <source>
        <strain evidence="2">20211129_DDA</strain>
        <tissue evidence="2">Liver</tissue>
    </source>
</reference>
<keyword evidence="3" id="KW-1185">Reference proteome</keyword>
<feature type="region of interest" description="Disordered" evidence="1">
    <location>
        <begin position="70"/>
        <end position="123"/>
    </location>
</feature>
<protein>
    <submittedName>
        <fullName evidence="2">Uncharacterized protein</fullName>
    </submittedName>
</protein>
<proteinExistence type="predicted"/>
<name>A0AAV7S8K3_PLEWA</name>
<dbReference type="AlphaFoldDB" id="A0AAV7S8K3"/>
<evidence type="ECO:0000313" key="3">
    <source>
        <dbReference type="Proteomes" id="UP001066276"/>
    </source>
</evidence>
<evidence type="ECO:0000256" key="1">
    <source>
        <dbReference type="SAM" id="MobiDB-lite"/>
    </source>
</evidence>
<organism evidence="2 3">
    <name type="scientific">Pleurodeles waltl</name>
    <name type="common">Iberian ribbed newt</name>
    <dbReference type="NCBI Taxonomy" id="8319"/>
    <lineage>
        <taxon>Eukaryota</taxon>
        <taxon>Metazoa</taxon>
        <taxon>Chordata</taxon>
        <taxon>Craniata</taxon>
        <taxon>Vertebrata</taxon>
        <taxon>Euteleostomi</taxon>
        <taxon>Amphibia</taxon>
        <taxon>Batrachia</taxon>
        <taxon>Caudata</taxon>
        <taxon>Salamandroidea</taxon>
        <taxon>Salamandridae</taxon>
        <taxon>Pleurodelinae</taxon>
        <taxon>Pleurodeles</taxon>
    </lineage>
</organism>
<dbReference type="Proteomes" id="UP001066276">
    <property type="component" value="Chromosome 4_2"/>
</dbReference>
<sequence length="136" mass="14520">MAARPPECVSVCVEGGGVFQETEVQTSTQRAGIMAPERGQLPTAAAHSCPLGFIAPPPIRRGAQPYLVQQEGCTRVRKRHRRRREAPSRGVTGSSTAEGARTSCESRVPSARSAQPLLADTSVSPQSRLRSALCCH</sequence>
<feature type="compositionally biased region" description="Basic residues" evidence="1">
    <location>
        <begin position="75"/>
        <end position="84"/>
    </location>
</feature>
<dbReference type="EMBL" id="JANPWB010000008">
    <property type="protein sequence ID" value="KAJ1160809.1"/>
    <property type="molecule type" value="Genomic_DNA"/>
</dbReference>
<comment type="caution">
    <text evidence="2">The sequence shown here is derived from an EMBL/GenBank/DDBJ whole genome shotgun (WGS) entry which is preliminary data.</text>
</comment>
<gene>
    <name evidence="2" type="ORF">NDU88_001302</name>
</gene>
<accession>A0AAV7S8K3</accession>
<evidence type="ECO:0000313" key="2">
    <source>
        <dbReference type="EMBL" id="KAJ1160809.1"/>
    </source>
</evidence>